<evidence type="ECO:0000256" key="2">
    <source>
        <dbReference type="SAM" id="MobiDB-lite"/>
    </source>
</evidence>
<feature type="compositionally biased region" description="Low complexity" evidence="2">
    <location>
        <begin position="1827"/>
        <end position="1842"/>
    </location>
</feature>
<accession>A0A7R9BK86</accession>
<feature type="compositionally biased region" description="Polar residues" evidence="2">
    <location>
        <begin position="1979"/>
        <end position="2004"/>
    </location>
</feature>
<feature type="compositionally biased region" description="Gly residues" evidence="2">
    <location>
        <begin position="2663"/>
        <end position="2672"/>
    </location>
</feature>
<feature type="compositionally biased region" description="Gly residues" evidence="2">
    <location>
        <begin position="1329"/>
        <end position="1352"/>
    </location>
</feature>
<feature type="compositionally biased region" description="Basic residues" evidence="2">
    <location>
        <begin position="2729"/>
        <end position="2745"/>
    </location>
</feature>
<feature type="compositionally biased region" description="Polar residues" evidence="2">
    <location>
        <begin position="2631"/>
        <end position="2646"/>
    </location>
</feature>
<feature type="compositionally biased region" description="Basic and acidic residues" evidence="2">
    <location>
        <begin position="685"/>
        <end position="701"/>
    </location>
</feature>
<feature type="compositionally biased region" description="Polar residues" evidence="2">
    <location>
        <begin position="1001"/>
        <end position="1017"/>
    </location>
</feature>
<feature type="compositionally biased region" description="Pro residues" evidence="2">
    <location>
        <begin position="2482"/>
        <end position="2498"/>
    </location>
</feature>
<feature type="compositionally biased region" description="Low complexity" evidence="2">
    <location>
        <begin position="266"/>
        <end position="281"/>
    </location>
</feature>
<feature type="region of interest" description="Disordered" evidence="2">
    <location>
        <begin position="1053"/>
        <end position="1301"/>
    </location>
</feature>
<feature type="compositionally biased region" description="Basic and acidic residues" evidence="2">
    <location>
        <begin position="708"/>
        <end position="720"/>
    </location>
</feature>
<feature type="compositionally biased region" description="Gly residues" evidence="2">
    <location>
        <begin position="1457"/>
        <end position="1469"/>
    </location>
</feature>
<evidence type="ECO:0000313" key="4">
    <source>
        <dbReference type="EMBL" id="CAD7276867.1"/>
    </source>
</evidence>
<feature type="compositionally biased region" description="Polar residues" evidence="2">
    <location>
        <begin position="753"/>
        <end position="769"/>
    </location>
</feature>
<evidence type="ECO:0000256" key="1">
    <source>
        <dbReference type="ARBA" id="ARBA00022553"/>
    </source>
</evidence>
<feature type="compositionally biased region" description="Basic and acidic residues" evidence="2">
    <location>
        <begin position="2712"/>
        <end position="2721"/>
    </location>
</feature>
<feature type="compositionally biased region" description="Basic and acidic residues" evidence="2">
    <location>
        <begin position="361"/>
        <end position="387"/>
    </location>
</feature>
<dbReference type="EMBL" id="OA882774">
    <property type="protein sequence ID" value="CAD7276867.1"/>
    <property type="molecule type" value="Genomic_DNA"/>
</dbReference>
<feature type="region of interest" description="Disordered" evidence="2">
    <location>
        <begin position="1656"/>
        <end position="1749"/>
    </location>
</feature>
<organism evidence="4">
    <name type="scientific">Notodromas monacha</name>
    <dbReference type="NCBI Taxonomy" id="399045"/>
    <lineage>
        <taxon>Eukaryota</taxon>
        <taxon>Metazoa</taxon>
        <taxon>Ecdysozoa</taxon>
        <taxon>Arthropoda</taxon>
        <taxon>Crustacea</taxon>
        <taxon>Oligostraca</taxon>
        <taxon>Ostracoda</taxon>
        <taxon>Podocopa</taxon>
        <taxon>Podocopida</taxon>
        <taxon>Cypridocopina</taxon>
        <taxon>Cypridoidea</taxon>
        <taxon>Cyprididae</taxon>
        <taxon>Notodromas</taxon>
    </lineage>
</organism>
<feature type="region of interest" description="Disordered" evidence="2">
    <location>
        <begin position="31"/>
        <end position="387"/>
    </location>
</feature>
<feature type="compositionally biased region" description="Pro residues" evidence="2">
    <location>
        <begin position="2378"/>
        <end position="2388"/>
    </location>
</feature>
<feature type="compositionally biased region" description="Basic and acidic residues" evidence="2">
    <location>
        <begin position="837"/>
        <end position="859"/>
    </location>
</feature>
<feature type="compositionally biased region" description="Low complexity" evidence="2">
    <location>
        <begin position="2186"/>
        <end position="2195"/>
    </location>
</feature>
<evidence type="ECO:0000259" key="3">
    <source>
        <dbReference type="Pfam" id="PF07001"/>
    </source>
</evidence>
<feature type="compositionally biased region" description="Low complexity" evidence="2">
    <location>
        <begin position="109"/>
        <end position="118"/>
    </location>
</feature>
<feature type="compositionally biased region" description="Basic and acidic residues" evidence="2">
    <location>
        <begin position="788"/>
        <end position="827"/>
    </location>
</feature>
<feature type="compositionally biased region" description="Polar residues" evidence="2">
    <location>
        <begin position="1727"/>
        <end position="1737"/>
    </location>
</feature>
<feature type="region of interest" description="Disordered" evidence="2">
    <location>
        <begin position="2168"/>
        <end position="2222"/>
    </location>
</feature>
<feature type="compositionally biased region" description="Low complexity" evidence="2">
    <location>
        <begin position="138"/>
        <end position="148"/>
    </location>
</feature>
<feature type="region of interest" description="Disordered" evidence="2">
    <location>
        <begin position="2321"/>
        <end position="2502"/>
    </location>
</feature>
<feature type="compositionally biased region" description="Basic and acidic residues" evidence="2">
    <location>
        <begin position="642"/>
        <end position="653"/>
    </location>
</feature>
<keyword evidence="1" id="KW-0597">Phosphoprotein</keyword>
<sequence length="2745" mass="292382">MSTLPGSQARGEKGKLGKFASININDLYKGKAVGNQPKAPTQKHGGLQSIGKAMVSRRIPPPVNLPSLKSENSGNDPHVNLVPSGGSGWGSKEGQSGPQPKQEVEKPVSSSVGASSTSNHGRPDFQPDWSQPRDATKSSKSGTSVGSSGPAGAALANEVGTKVQPGPPVTSPSSLAGAAASWTNVTSTTGAPSHFVPPYLPHQTSHFQQEFPKLANAGESERDRTASGAKVSPRDHGLSLRPQTEGSWIQGGKRPTSGATGTGQIGATSSQSGGLGLSTDDGIGGHGGVRAPPQPPNMPQSGGPHMAPSHDYSRQQMPQGAFLPPYANYPPGNYQQSNYSSVPPRMRNLYDNRGPRSGGRPYDEDRRDRNGNRGSDREREAFEPIIKSEDLSRMNKLLKESPGLSWASADAHMDYSKKLNFSDDEDDEVPQRPRVSDRDKHENWRKPSGSSEDASEPGRRRRSNSSRLSESRDKDTRKDDDDNYDRARRKPREEWEKGFDEPSGKEREYHPHDRPDDPRWDGQGRPQPMWMPPFDYGRPVTHPGPVNYPQNYSYGMVSQTQMFERAMAEENWRRREQKNQIQAAVEKGRLRIEEAKNDELHGDKKDDYEDHSGDVRRSSGGRMDSKTRSTMPPRLSKQQLHHPADGPYGDHHGARGQSARQPPPGYDPRERNWAPHLIGPPMRRGRSDSETSPLNDDRSRGPCESPSDEGRQFPRDRWSRSGDANFEDPKIWSSHGHQTQPHVPDREVGGRQSGQQPREGSDRGSSAASINAARRDASHAENWAQFSAEKRKDRDTDREAEAIPEHGRARKESEASQRRSEERDFDQRSVVPLMPQDELKDRRPLKEAEQTAVKSRDHPGQPTLYKELKEVKSSDERKISGDLRPTAHVQQERKHQTRAASDDKQDGQPPHRDGGRRDRRKDENAQPKRGSGKEGGRGGVKSWAAPEPGDESLEAKTLLDGTRQGFPAPITKARFEEDDRKGGGRSQNSMVTFRRGDRGKQNQSTSNQGSISSASHDQQPRKHGDAQPGPDSKPFDKSVREEKACISFTLVFGGETAQQAQNPWNMRAKQSSKKEPDSTATEKKSSSVQQGAQSAPPLLIMPPASNWADDMEERDSRVAKTQRDDDGVHVEDDGGTRMSGDRRRPKKENRGRGSGRGVRDRERGEDQQRRTNEQEGGDDARRRRKGEEEVHRLRGSGRTYKGGRERPRGYAPWPTRGNGERGGRGGPPREQDVFSTSRRDWKPGPKQEGGDADLSIGPSKKSEEQRSDVHTGTDGTGVTPAAPAPVVVPSDKPKPLMQDPINPAMLFFDADQLRKAGASARSMRDGYRRGGGGGGGGGGSSRGGRGGGGPGRGAANSQRIEAKNYGPPPDKRPFPTKGNDAGGDAGRADGVGECEEDVNASRAGAFPGRRDGGPRGAAISQPPGPGLTRFPAPVAPRFRQGGSRGRVRVRGQPRGEGPPGRGNMGGRGQSVGQADEKEDEDWETASESSKVGDDPRKTEGGNGAGGSGAGGGGSGGQKSRPYPGPGYRNGAAGSGGGAGNTAGPQSGHQGGEGGGNKRRGPKNGQSGGAVPTGGPHVATTKAIGERRGSDGSGDSKNSSPAHQAQLAEKREKEKQDLFRVYDLNNIASVFVVDNQPEITEEEAINDFEEVLSKRAAKERTKLSQETTAAGGDSVSIVTCAGSGKTKGSKKDEKRKGERHDKRSKAPPRSSKHKEPSAGAVAAAARHSSLTSAQSPVPSGSDADDLTEAKVKGMNRLRAFSHRGGGGGNAVAAAGATKFPKDLLCYMAIVDSKTSRPLVLSHPEPAPPPSVNAWDRPFPRKAFTDPVGTPAPGSAPISAAPGSNRPQPTAKESEVKPPAESLGGREDGPIGTIIIENTKLRASSSVTSQEKGSENGTGFSVSTNAPGIPGVKKPQTKNRRSLEGDDVSRAKSVAHSSAFGKDSDNLAPMSLEFSFGVDAEAHVQTCGKAEKHSEMKLGQAPTSDGVGTTSHVSSTPSNMQSSIGSKNEHQSLSRALQMAQSPISPSTADLNERIASTKKARRFVELLRFVTFTVWDMPPMPTVLEQPILSSDEKTGSQTSGFVSRFAEQSASYSPNDGDLHRRAGEGQENVSYGADLTNSSPKAAVSGDPCVVAVSSVGNVAPPVSSQLQSTPSIGSTNVCKVKPQIASPSTHHFQGGPMTGPPQPSSQQGQQQQQAHEPTAPPLVASPPAAQMQMPQHHHAYQPHMHQPLAVPPQQQQVFMSSPTPPMSTGGLGFPMSYRRDYAEDITLDRMMYGATSQFTALSAVPSPPAVMFNAQGTQSSVAQQAAAALYPSAYGYDGNPGLGRQAPPSSGFSAGAAAGQGQQQQHQPPPPPFLHPSTAGGPPQSSLPNDSIFFRQPPPHLPPPPTTSQQTSMIMNSLSQQQQQLKQRGQAPPPPPAHQMVWPPQTTIPNFFNGPPPPGPPPSGPPQQHPHAHAPHHGPGVNLGAGPPGSSGHHAGTPSYFPPPPGPPPSVGPPSQPQFAGMSAFQHMQAFGLSNAFRNQGMNAGQPGLMQYKGGAGGMDVFDHMSDSFGGPPSHMAHMLNQQSMGKYGAMGGGGMGGRNKNPGMSGPSSSPGLPVGQSQFASTGQGHFAQGPSGRMQGPPLLNGGPSYFNTGRPQNNPAQYQMQGGGSHVPPSSSPLIHGGHGNQGPGGNRHLPMPIQRPTQTVGPMGGNKAPGHKNASNSGPHGHGHGHPDHKEKKNSSGNTGVSHHRGPSSFPKRNHAHV</sequence>
<feature type="compositionally biased region" description="Low complexity" evidence="2">
    <location>
        <begin position="2585"/>
        <end position="2599"/>
    </location>
</feature>
<feature type="compositionally biased region" description="Basic and acidic residues" evidence="2">
    <location>
        <begin position="1688"/>
        <end position="1700"/>
    </location>
</feature>
<reference evidence="4" key="1">
    <citation type="submission" date="2020-11" db="EMBL/GenBank/DDBJ databases">
        <authorList>
            <person name="Tran Van P."/>
        </authorList>
    </citation>
    <scope>NUCLEOTIDE SEQUENCE</scope>
</reference>
<evidence type="ECO:0000313" key="5">
    <source>
        <dbReference type="Proteomes" id="UP000678499"/>
    </source>
</evidence>
<feature type="compositionally biased region" description="Basic and acidic residues" evidence="2">
    <location>
        <begin position="866"/>
        <end position="881"/>
    </location>
</feature>
<feature type="compositionally biased region" description="Basic and acidic residues" evidence="2">
    <location>
        <begin position="973"/>
        <end position="982"/>
    </location>
</feature>
<gene>
    <name evidence="4" type="ORF">NMOB1V02_LOCUS4616</name>
</gene>
<feature type="compositionally biased region" description="Basic and acidic residues" evidence="2">
    <location>
        <begin position="1260"/>
        <end position="1271"/>
    </location>
</feature>
<feature type="compositionally biased region" description="Basic and acidic residues" evidence="2">
    <location>
        <begin position="1072"/>
        <end position="1085"/>
    </location>
</feature>
<feature type="compositionally biased region" description="Basic and acidic residues" evidence="2">
    <location>
        <begin position="586"/>
        <end position="627"/>
    </location>
</feature>
<feature type="compositionally biased region" description="Basic and acidic residues" evidence="2">
    <location>
        <begin position="1218"/>
        <end position="1249"/>
    </location>
</feature>
<dbReference type="InterPro" id="IPR009738">
    <property type="entry name" value="BAT2_N"/>
</dbReference>
<feature type="region of interest" description="Disordered" evidence="2">
    <location>
        <begin position="1965"/>
        <end position="2004"/>
    </location>
</feature>
<feature type="compositionally biased region" description="Basic and acidic residues" evidence="2">
    <location>
        <begin position="1919"/>
        <end position="1928"/>
    </location>
</feature>
<dbReference type="InterPro" id="IPR033184">
    <property type="entry name" value="PRRC2"/>
</dbReference>
<feature type="region of interest" description="Disordered" evidence="2">
    <location>
        <begin position="1316"/>
        <end position="1611"/>
    </location>
</feature>
<feature type="compositionally biased region" description="Basic and acidic residues" evidence="2">
    <location>
        <begin position="1157"/>
        <end position="1192"/>
    </location>
</feature>
<keyword evidence="5" id="KW-1185">Reference proteome</keyword>
<feature type="compositionally biased region" description="Basic residues" evidence="2">
    <location>
        <begin position="1701"/>
        <end position="1711"/>
    </location>
</feature>
<feature type="compositionally biased region" description="Polar residues" evidence="2">
    <location>
        <begin position="1879"/>
        <end position="1904"/>
    </location>
</feature>
<feature type="compositionally biased region" description="Low complexity" evidence="2">
    <location>
        <begin position="1272"/>
        <end position="1289"/>
    </location>
</feature>
<protein>
    <recommendedName>
        <fullName evidence="3">BAT2 N-terminal domain-containing protein</fullName>
    </recommendedName>
</protein>
<feature type="region of interest" description="Disordered" evidence="2">
    <location>
        <begin position="2579"/>
        <end position="2745"/>
    </location>
</feature>
<proteinExistence type="predicted"/>
<dbReference type="PANTHER" id="PTHR14038:SF0">
    <property type="entry name" value="LP18708P"/>
    <property type="match status" value="1"/>
</dbReference>
<dbReference type="Proteomes" id="UP000678499">
    <property type="component" value="Unassembled WGS sequence"/>
</dbReference>
<feature type="compositionally biased region" description="Low complexity" evidence="2">
    <location>
        <begin position="2327"/>
        <end position="2348"/>
    </location>
</feature>
<feature type="compositionally biased region" description="Basic and acidic residues" evidence="2">
    <location>
        <begin position="1114"/>
        <end position="1142"/>
    </location>
</feature>
<name>A0A7R9BK86_9CRUS</name>
<feature type="compositionally biased region" description="Pro residues" evidence="2">
    <location>
        <begin position="2436"/>
        <end position="2450"/>
    </location>
</feature>
<dbReference type="Pfam" id="PF07001">
    <property type="entry name" value="BAT2_N"/>
    <property type="match status" value="1"/>
</dbReference>
<feature type="region of interest" description="Disordered" evidence="2">
    <location>
        <begin position="1797"/>
        <end position="1944"/>
    </location>
</feature>
<feature type="compositionally biased region" description="Basic and acidic residues" evidence="2">
    <location>
        <begin position="890"/>
        <end position="936"/>
    </location>
</feature>
<dbReference type="EMBL" id="CAJPEX010000737">
    <property type="protein sequence ID" value="CAG0917019.1"/>
    <property type="molecule type" value="Genomic_DNA"/>
</dbReference>
<dbReference type="GO" id="GO:0030154">
    <property type="term" value="P:cell differentiation"/>
    <property type="evidence" value="ECO:0007669"/>
    <property type="project" value="TreeGrafter"/>
</dbReference>
<dbReference type="OrthoDB" id="1939715at2759"/>
<feature type="compositionally biased region" description="Low complexity" evidence="2">
    <location>
        <begin position="2402"/>
        <end position="2412"/>
    </location>
</feature>
<feature type="compositionally biased region" description="Basic and acidic residues" evidence="2">
    <location>
        <begin position="469"/>
        <end position="522"/>
    </location>
</feature>
<feature type="domain" description="BAT2 N-terminal" evidence="3">
    <location>
        <begin position="1"/>
        <end position="222"/>
    </location>
</feature>
<feature type="region of interest" description="Disordered" evidence="2">
    <location>
        <begin position="418"/>
        <end position="536"/>
    </location>
</feature>
<dbReference type="PANTHER" id="PTHR14038">
    <property type="entry name" value="BAT2 HLA-B-ASSOCIATED TRANSCRIPT 2"/>
    <property type="match status" value="1"/>
</dbReference>
<feature type="compositionally biased region" description="Basic and acidic residues" evidence="2">
    <location>
        <begin position="1850"/>
        <end position="1867"/>
    </location>
</feature>
<feature type="compositionally biased region" description="Basic and acidic residues" evidence="2">
    <location>
        <begin position="429"/>
        <end position="445"/>
    </location>
</feature>
<feature type="compositionally biased region" description="Basic and acidic residues" evidence="2">
    <location>
        <begin position="1490"/>
        <end position="1499"/>
    </location>
</feature>
<feature type="compositionally biased region" description="Polar residues" evidence="2">
    <location>
        <begin position="181"/>
        <end position="191"/>
    </location>
</feature>
<feature type="region of interest" description="Disordered" evidence="2">
    <location>
        <begin position="586"/>
        <end position="1040"/>
    </location>
</feature>
<feature type="compositionally biased region" description="Gly residues" evidence="2">
    <location>
        <begin position="1500"/>
        <end position="1516"/>
    </location>
</feature>